<name>A0A930UUA1_9PAST</name>
<reference evidence="3" key="1">
    <citation type="submission" date="2020-11" db="EMBL/GenBank/DDBJ databases">
        <title>Gallibacterium anatis 1637, full genome, WGS.</title>
        <authorList>
            <person name="Laishevtcev A.I."/>
            <person name="Yakimova E.A."/>
            <person name="Petkovich D."/>
            <person name="Stepanova T.V."/>
            <person name="Kalendr R.S."/>
            <person name="Rubalsky E.O."/>
            <person name="Zulkarneev E.R."/>
            <person name="Aleshkin A.V."/>
        </authorList>
    </citation>
    <scope>NUCLEOTIDE SEQUENCE</scope>
    <source>
        <strain evidence="3">1637</strain>
    </source>
</reference>
<dbReference type="SUPFAM" id="SSF55681">
    <property type="entry name" value="Class II aaRS and biotin synthetases"/>
    <property type="match status" value="1"/>
</dbReference>
<feature type="domain" description="Alanyl-tRNA synthetase class IIc N-terminal" evidence="2">
    <location>
        <begin position="8"/>
        <end position="49"/>
    </location>
</feature>
<dbReference type="EMBL" id="JADION010000006">
    <property type="protein sequence ID" value="MBF4102339.1"/>
    <property type="molecule type" value="Genomic_DNA"/>
</dbReference>
<dbReference type="Gene3D" id="3.30.930.10">
    <property type="entry name" value="Bira Bifunctional Protein, Domain 2"/>
    <property type="match status" value="1"/>
</dbReference>
<dbReference type="GO" id="GO:0006419">
    <property type="term" value="P:alanyl-tRNA aminoacylation"/>
    <property type="evidence" value="ECO:0007669"/>
    <property type="project" value="InterPro"/>
</dbReference>
<protein>
    <recommendedName>
        <fullName evidence="2">Alanyl-tRNA synthetase class IIc N-terminal domain-containing protein</fullName>
    </recommendedName>
</protein>
<dbReference type="GO" id="GO:0004813">
    <property type="term" value="F:alanine-tRNA ligase activity"/>
    <property type="evidence" value="ECO:0007669"/>
    <property type="project" value="InterPro"/>
</dbReference>
<accession>A0A930UUA1</accession>
<gene>
    <name evidence="3" type="ORF">INT80_03340</name>
</gene>
<comment type="caution">
    <text evidence="3">The sequence shown here is derived from an EMBL/GenBank/DDBJ whole genome shotgun (WGS) entry which is preliminary data.</text>
</comment>
<feature type="transmembrane region" description="Helical" evidence="1">
    <location>
        <begin position="67"/>
        <end position="91"/>
    </location>
</feature>
<dbReference type="Pfam" id="PF01411">
    <property type="entry name" value="tRNA-synt_2c"/>
    <property type="match status" value="1"/>
</dbReference>
<evidence type="ECO:0000313" key="3">
    <source>
        <dbReference type="EMBL" id="MBF4102339.1"/>
    </source>
</evidence>
<keyword evidence="1" id="KW-0812">Transmembrane</keyword>
<sequence length="151" mass="16766">MGILTSPQWLGLLKEKLWVTAYETDEEAYNIWHQQIGVPADRIVRIGDNKGAHLTLPITSGRWATPVLAVLVPKFSTITVITFGVALRVLLKKTATAISKPGISSCVQPFSGRHNGKNCRNRLLIPEWAWNVSVPYCNTLTPTMILIFSKP</sequence>
<evidence type="ECO:0000259" key="2">
    <source>
        <dbReference type="Pfam" id="PF01411"/>
    </source>
</evidence>
<dbReference type="InterPro" id="IPR018164">
    <property type="entry name" value="Ala-tRNA-synth_IIc_N"/>
</dbReference>
<keyword evidence="1" id="KW-0472">Membrane</keyword>
<dbReference type="InterPro" id="IPR045864">
    <property type="entry name" value="aa-tRNA-synth_II/BPL/LPL"/>
</dbReference>
<keyword evidence="1" id="KW-1133">Transmembrane helix</keyword>
<organism evidence="3">
    <name type="scientific">Gallibacterium anatis</name>
    <dbReference type="NCBI Taxonomy" id="750"/>
    <lineage>
        <taxon>Bacteria</taxon>
        <taxon>Pseudomonadati</taxon>
        <taxon>Pseudomonadota</taxon>
        <taxon>Gammaproteobacteria</taxon>
        <taxon>Pasteurellales</taxon>
        <taxon>Pasteurellaceae</taxon>
        <taxon>Gallibacterium</taxon>
    </lineage>
</organism>
<dbReference type="AlphaFoldDB" id="A0A930UUA1"/>
<dbReference type="GO" id="GO:0005524">
    <property type="term" value="F:ATP binding"/>
    <property type="evidence" value="ECO:0007669"/>
    <property type="project" value="InterPro"/>
</dbReference>
<evidence type="ECO:0000256" key="1">
    <source>
        <dbReference type="SAM" id="Phobius"/>
    </source>
</evidence>
<proteinExistence type="predicted"/>